<feature type="compositionally biased region" description="Acidic residues" evidence="6">
    <location>
        <begin position="897"/>
        <end position="918"/>
    </location>
</feature>
<feature type="region of interest" description="Disordered" evidence="6">
    <location>
        <begin position="14"/>
        <end position="36"/>
    </location>
</feature>
<evidence type="ECO:0000313" key="11">
    <source>
        <dbReference type="Proteomes" id="UP000000759"/>
    </source>
</evidence>
<keyword evidence="11" id="KW-1185">Reference proteome</keyword>
<feature type="short sequence motif" description="GXSXG" evidence="5">
    <location>
        <begin position="521"/>
        <end position="525"/>
    </location>
</feature>
<evidence type="ECO:0000256" key="2">
    <source>
        <dbReference type="ARBA" id="ARBA00022801"/>
    </source>
</evidence>
<dbReference type="OMA" id="MMERIEG"/>
<evidence type="ECO:0000259" key="8">
    <source>
        <dbReference type="PROSITE" id="PS50222"/>
    </source>
</evidence>
<dbReference type="Pfam" id="PF11815">
    <property type="entry name" value="DUF3336"/>
    <property type="match status" value="1"/>
</dbReference>
<feature type="region of interest" description="Disordered" evidence="6">
    <location>
        <begin position="391"/>
        <end position="410"/>
    </location>
</feature>
<reference evidence="10 11" key="1">
    <citation type="journal article" date="2008" name="Nature">
        <title>The Phaeodactylum genome reveals the evolutionary history of diatom genomes.</title>
        <authorList>
            <person name="Bowler C."/>
            <person name="Allen A.E."/>
            <person name="Badger J.H."/>
            <person name="Grimwood J."/>
            <person name="Jabbari K."/>
            <person name="Kuo A."/>
            <person name="Maheswari U."/>
            <person name="Martens C."/>
            <person name="Maumus F."/>
            <person name="Otillar R.P."/>
            <person name="Rayko E."/>
            <person name="Salamov A."/>
            <person name="Vandepoele K."/>
            <person name="Beszteri B."/>
            <person name="Gruber A."/>
            <person name="Heijde M."/>
            <person name="Katinka M."/>
            <person name="Mock T."/>
            <person name="Valentin K."/>
            <person name="Verret F."/>
            <person name="Berges J.A."/>
            <person name="Brownlee C."/>
            <person name="Cadoret J.P."/>
            <person name="Chiovitti A."/>
            <person name="Choi C.J."/>
            <person name="Coesel S."/>
            <person name="De Martino A."/>
            <person name="Detter J.C."/>
            <person name="Durkin C."/>
            <person name="Falciatore A."/>
            <person name="Fournet J."/>
            <person name="Haruta M."/>
            <person name="Huysman M.J."/>
            <person name="Jenkins B.D."/>
            <person name="Jiroutova K."/>
            <person name="Jorgensen R.E."/>
            <person name="Joubert Y."/>
            <person name="Kaplan A."/>
            <person name="Kroger N."/>
            <person name="Kroth P.G."/>
            <person name="La Roche J."/>
            <person name="Lindquist E."/>
            <person name="Lommer M."/>
            <person name="Martin-Jezequel V."/>
            <person name="Lopez P.J."/>
            <person name="Lucas S."/>
            <person name="Mangogna M."/>
            <person name="McGinnis K."/>
            <person name="Medlin L.K."/>
            <person name="Montsant A."/>
            <person name="Oudot-Le Secq M.P."/>
            <person name="Napoli C."/>
            <person name="Obornik M."/>
            <person name="Parker M.S."/>
            <person name="Petit J.L."/>
            <person name="Porcel B.M."/>
            <person name="Poulsen N."/>
            <person name="Robison M."/>
            <person name="Rychlewski L."/>
            <person name="Rynearson T.A."/>
            <person name="Schmutz J."/>
            <person name="Shapiro H."/>
            <person name="Siaut M."/>
            <person name="Stanley M."/>
            <person name="Sussman M.R."/>
            <person name="Taylor A.R."/>
            <person name="Vardi A."/>
            <person name="von Dassow P."/>
            <person name="Vyverman W."/>
            <person name="Willis A."/>
            <person name="Wyrwicz L.S."/>
            <person name="Rokhsar D.S."/>
            <person name="Weissenbach J."/>
            <person name="Armbrust E.V."/>
            <person name="Green B.R."/>
            <person name="Van de Peer Y."/>
            <person name="Grigoriev I.V."/>
        </authorList>
    </citation>
    <scope>NUCLEOTIDE SEQUENCE [LARGE SCALE GENOMIC DNA]</scope>
    <source>
        <strain evidence="10 11">CCAP 1055/1</strain>
    </source>
</reference>
<dbReference type="InterPro" id="IPR050301">
    <property type="entry name" value="NTE"/>
</dbReference>
<dbReference type="PROSITE" id="PS50222">
    <property type="entry name" value="EF_HAND_2"/>
    <property type="match status" value="1"/>
</dbReference>
<evidence type="ECO:0000256" key="6">
    <source>
        <dbReference type="SAM" id="MobiDB-lite"/>
    </source>
</evidence>
<dbReference type="PaxDb" id="2850-Phatr45518"/>
<feature type="compositionally biased region" description="Basic and acidic residues" evidence="6">
    <location>
        <begin position="431"/>
        <end position="462"/>
    </location>
</feature>
<comment type="similarity">
    <text evidence="1">Belongs to the PLPL family.</text>
</comment>
<keyword evidence="7" id="KW-0812">Transmembrane</keyword>
<dbReference type="InterPro" id="IPR021771">
    <property type="entry name" value="Triacylglycerol_lipase_N"/>
</dbReference>
<dbReference type="PROSITE" id="PS51635">
    <property type="entry name" value="PNPLA"/>
    <property type="match status" value="1"/>
</dbReference>
<dbReference type="KEGG" id="pti:PHATRDRAFT_45518"/>
<organism evidence="10 11">
    <name type="scientific">Phaeodactylum tricornutum (strain CCAP 1055/1)</name>
    <dbReference type="NCBI Taxonomy" id="556484"/>
    <lineage>
        <taxon>Eukaryota</taxon>
        <taxon>Sar</taxon>
        <taxon>Stramenopiles</taxon>
        <taxon>Ochrophyta</taxon>
        <taxon>Bacillariophyta</taxon>
        <taxon>Bacillariophyceae</taxon>
        <taxon>Bacillariophycidae</taxon>
        <taxon>Naviculales</taxon>
        <taxon>Phaeodactylaceae</taxon>
        <taxon>Phaeodactylum</taxon>
    </lineage>
</organism>
<dbReference type="CDD" id="cd07232">
    <property type="entry name" value="Pat_PLPL"/>
    <property type="match status" value="1"/>
</dbReference>
<evidence type="ECO:0000313" key="10">
    <source>
        <dbReference type="EMBL" id="EEC48628.1"/>
    </source>
</evidence>
<name>B7FXY6_PHATC</name>
<evidence type="ECO:0000256" key="3">
    <source>
        <dbReference type="ARBA" id="ARBA00022963"/>
    </source>
</evidence>
<dbReference type="eggNOG" id="KOG2214">
    <property type="taxonomic scope" value="Eukaryota"/>
</dbReference>
<evidence type="ECO:0000256" key="1">
    <source>
        <dbReference type="ARBA" id="ARBA00006104"/>
    </source>
</evidence>
<gene>
    <name evidence="10" type="ORF">PHATRDRAFT_45518</name>
</gene>
<dbReference type="GO" id="GO:0016042">
    <property type="term" value="P:lipid catabolic process"/>
    <property type="evidence" value="ECO:0007669"/>
    <property type="project" value="UniProtKB-UniRule"/>
</dbReference>
<feature type="region of interest" description="Disordered" evidence="6">
    <location>
        <begin position="426"/>
        <end position="465"/>
    </location>
</feature>
<dbReference type="InterPro" id="IPR002048">
    <property type="entry name" value="EF_hand_dom"/>
</dbReference>
<dbReference type="PANTHER" id="PTHR14226:SF66">
    <property type="entry name" value="TRIACYLGLYCEROL LIPASE PTL2"/>
    <property type="match status" value="1"/>
</dbReference>
<dbReference type="PROSITE" id="PS00018">
    <property type="entry name" value="EF_HAND_1"/>
    <property type="match status" value="1"/>
</dbReference>
<accession>B7FXY6</accession>
<dbReference type="HOGENOM" id="CLU_317502_0_0_1"/>
<dbReference type="InterPro" id="IPR016035">
    <property type="entry name" value="Acyl_Trfase/lysoPLipase"/>
</dbReference>
<feature type="region of interest" description="Disordered" evidence="6">
    <location>
        <begin position="894"/>
        <end position="918"/>
    </location>
</feature>
<dbReference type="Gene3D" id="3.40.1090.10">
    <property type="entry name" value="Cytosolic phospholipase A2 catalytic domain"/>
    <property type="match status" value="2"/>
</dbReference>
<dbReference type="AlphaFoldDB" id="B7FXY6"/>
<evidence type="ECO:0000256" key="7">
    <source>
        <dbReference type="SAM" id="Phobius"/>
    </source>
</evidence>
<proteinExistence type="inferred from homology"/>
<dbReference type="InParanoid" id="B7FXY6"/>
<protein>
    <submittedName>
        <fullName evidence="10">Uncharacterized protein</fullName>
    </submittedName>
</protein>
<keyword evidence="3 5" id="KW-0442">Lipid degradation</keyword>
<dbReference type="Proteomes" id="UP000000759">
    <property type="component" value="Chromosome 7"/>
</dbReference>
<feature type="active site" description="Proton acceptor" evidence="5">
    <location>
        <position position="670"/>
    </location>
</feature>
<dbReference type="GO" id="GO:0005509">
    <property type="term" value="F:calcium ion binding"/>
    <property type="evidence" value="ECO:0007669"/>
    <property type="project" value="InterPro"/>
</dbReference>
<feature type="domain" description="EF-hand" evidence="8">
    <location>
        <begin position="136"/>
        <end position="171"/>
    </location>
</feature>
<evidence type="ECO:0000256" key="4">
    <source>
        <dbReference type="ARBA" id="ARBA00023098"/>
    </source>
</evidence>
<keyword evidence="2 5" id="KW-0378">Hydrolase</keyword>
<dbReference type="InterPro" id="IPR002641">
    <property type="entry name" value="PNPLA_dom"/>
</dbReference>
<dbReference type="Pfam" id="PF01734">
    <property type="entry name" value="Patatin"/>
    <property type="match status" value="1"/>
</dbReference>
<reference evidence="11" key="2">
    <citation type="submission" date="2008-08" db="EMBL/GenBank/DDBJ databases">
        <authorList>
            <consortium name="Diatom Consortium"/>
            <person name="Grigoriev I."/>
            <person name="Grimwood J."/>
            <person name="Kuo A."/>
            <person name="Otillar R.P."/>
            <person name="Salamov A."/>
            <person name="Detter J.C."/>
            <person name="Lindquist E."/>
            <person name="Shapiro H."/>
            <person name="Lucas S."/>
            <person name="Glavina del Rio T."/>
            <person name="Pitluck S."/>
            <person name="Rokhsar D."/>
            <person name="Bowler C."/>
        </authorList>
    </citation>
    <scope>GENOME REANNOTATION</scope>
    <source>
        <strain evidence="11">CCAP 1055/1</strain>
    </source>
</reference>
<sequence>MSFFWTSSITNEPENSLDTGVTVSNSRPSSSLQQQNKNIKERFGGIETESRQVPFLPDENLTIESIYDFYVHTLFPAVMSSLPLLGRRLFHDTQSVLHDSFQRFVNFILPDYWTSSSSYSHPQLPSFRRIWEENAADLSVSDFLLRHFDTNHDGKISPEELFHVDEMLLSRILPRSDESWWSWFSREWPLLDWKVGLFLWRTFGGVLLTLAVLSIVPGRLHGWSARVLRWPILGLTYFLIAVELMVYIVIRIFIRIAEYIIARPKHRALRQQMAKSQSYEEWYGYAEDLDRSQKRDVWIRRIKDQTSFHYNWSFVQDLIRDLRNAREQGDSILALAVIQQCTRKNVGGIMSEDLFSYTNTGEPKAVVREFIEEAVQTLHWLTDEALHIPVDDSAQQQSNEKRTYEEQMEETVQAEKDKIWKSLTNLFGNGEDGKQNDDVKTKDGNETHSPESAPHQDIESRTDNPLPSFHRQEVLTFLKRARAAYGRTALCLSGGAMMGVYHFGHVRALLETGSLPNIISGTSAGSIIGAILCTRKDDELDRDLRPEILVHKLTCFSRPWRERISSLVKTGSMFDVDEWLELLKWFCRGDMTFAEAYRLTGRVFCITLSPTTKKAPPVLINYLSAPNVTIASAVVASAAVPGFVAPVRLRIKDTNGVVQRGGAKDEAYFDGSIKQDIPTTGLAEMLNCQFFVTAQCNPHIVPMFYNSKGGVGRPSRWSSGAQEDSWRGGFLLAALEMYLKNDMKAKFVFLRDLEAAVGFTSELLTQDFVGTTTIVPQVSFKDYFGLFENPSLEQLQRCCHAGSVAAYEHTVMIQMHYSISDALEECIAKLETNKRKVHIRRRTKLGSASMTRGDPKGGVVEESTEARIQPTVENTQTFLVGGLTSDGLKVRTAFNESSDDTDRESEYDEFEADWTDLK</sequence>
<evidence type="ECO:0000259" key="9">
    <source>
        <dbReference type="PROSITE" id="PS51635"/>
    </source>
</evidence>
<dbReference type="InterPro" id="IPR018247">
    <property type="entry name" value="EF_Hand_1_Ca_BS"/>
</dbReference>
<feature type="domain" description="PNPLA" evidence="9">
    <location>
        <begin position="490"/>
        <end position="683"/>
    </location>
</feature>
<dbReference type="RefSeq" id="XP_002179642.1">
    <property type="nucleotide sequence ID" value="XM_002179606.1"/>
</dbReference>
<keyword evidence="7" id="KW-0472">Membrane</keyword>
<dbReference type="EMBL" id="CM000610">
    <property type="protein sequence ID" value="EEC48628.1"/>
    <property type="molecule type" value="Genomic_DNA"/>
</dbReference>
<feature type="active site" description="Nucleophile" evidence="5">
    <location>
        <position position="523"/>
    </location>
</feature>
<keyword evidence="7" id="KW-1133">Transmembrane helix</keyword>
<feature type="transmembrane region" description="Helical" evidence="7">
    <location>
        <begin position="228"/>
        <end position="254"/>
    </location>
</feature>
<evidence type="ECO:0000256" key="5">
    <source>
        <dbReference type="PROSITE-ProRule" id="PRU01161"/>
    </source>
</evidence>
<dbReference type="GO" id="GO:0004806">
    <property type="term" value="F:triacylglycerol lipase activity"/>
    <property type="evidence" value="ECO:0007669"/>
    <property type="project" value="InterPro"/>
</dbReference>
<dbReference type="OrthoDB" id="15478at2759"/>
<dbReference type="PANTHER" id="PTHR14226">
    <property type="entry name" value="NEUROPATHY TARGET ESTERASE/SWISS CHEESE D.MELANOGASTER"/>
    <property type="match status" value="1"/>
</dbReference>
<dbReference type="GeneID" id="7200597"/>
<keyword evidence="4 5" id="KW-0443">Lipid metabolism</keyword>
<comment type="caution">
    <text evidence="5">Lacks conserved residue(s) required for the propagation of feature annotation.</text>
</comment>
<dbReference type="SUPFAM" id="SSF52151">
    <property type="entry name" value="FabD/lysophospholipase-like"/>
    <property type="match status" value="1"/>
</dbReference>
<feature type="transmembrane region" description="Helical" evidence="7">
    <location>
        <begin position="195"/>
        <end position="216"/>
    </location>
</feature>